<evidence type="ECO:0000313" key="1">
    <source>
        <dbReference type="EMBL" id="HIU36208.1"/>
    </source>
</evidence>
<dbReference type="Proteomes" id="UP000824071">
    <property type="component" value="Unassembled WGS sequence"/>
</dbReference>
<evidence type="ECO:0000313" key="2">
    <source>
        <dbReference type="Proteomes" id="UP000824071"/>
    </source>
</evidence>
<comment type="caution">
    <text evidence="1">The sequence shown here is derived from an EMBL/GenBank/DDBJ whole genome shotgun (WGS) entry which is preliminary data.</text>
</comment>
<gene>
    <name evidence="1" type="ORF">IAC53_06380</name>
</gene>
<dbReference type="EMBL" id="DVMW01000037">
    <property type="protein sequence ID" value="HIU36208.1"/>
    <property type="molecule type" value="Genomic_DNA"/>
</dbReference>
<organism evidence="1 2">
    <name type="scientific">Candidatus Fimenecus excrementigallinarum</name>
    <dbReference type="NCBI Taxonomy" id="2840816"/>
    <lineage>
        <taxon>Bacteria</taxon>
        <taxon>Bacillati</taxon>
        <taxon>Bacillota</taxon>
        <taxon>Clostridia</taxon>
        <taxon>Candidatus Fimenecus</taxon>
    </lineage>
</organism>
<reference evidence="1" key="1">
    <citation type="submission" date="2020-10" db="EMBL/GenBank/DDBJ databases">
        <authorList>
            <person name="Gilroy R."/>
        </authorList>
    </citation>
    <scope>NUCLEOTIDE SEQUENCE</scope>
    <source>
        <strain evidence="1">ChiGjej1B1-19959</strain>
    </source>
</reference>
<protein>
    <submittedName>
        <fullName evidence="1">Uncharacterized protein</fullName>
    </submittedName>
</protein>
<sequence>MSILFCAGKAAQRARAHYRKWIKEIGASGAAPKTLAEYYQNKYNDTWEHQMLMGYNKAVQSGDVSPLVGFQYYIETAQKANADLIGLTAKNGYTVEAYTTHFIDRVIGQVSTPHKGKRLGVPIDKVVDCLQHPKEISDTYERVLVHNGGKVADKRIEFISDTCEVAYSVTENKIIQTNPKKKE</sequence>
<accession>A0A9D1LD48</accession>
<name>A0A9D1LD48_9FIRM</name>
<dbReference type="AlphaFoldDB" id="A0A9D1LD48"/>
<proteinExistence type="predicted"/>
<reference evidence="1" key="2">
    <citation type="journal article" date="2021" name="PeerJ">
        <title>Extensive microbial diversity within the chicken gut microbiome revealed by metagenomics and culture.</title>
        <authorList>
            <person name="Gilroy R."/>
            <person name="Ravi A."/>
            <person name="Getino M."/>
            <person name="Pursley I."/>
            <person name="Horton D.L."/>
            <person name="Alikhan N.F."/>
            <person name="Baker D."/>
            <person name="Gharbi K."/>
            <person name="Hall N."/>
            <person name="Watson M."/>
            <person name="Adriaenssens E.M."/>
            <person name="Foster-Nyarko E."/>
            <person name="Jarju S."/>
            <person name="Secka A."/>
            <person name="Antonio M."/>
            <person name="Oren A."/>
            <person name="Chaudhuri R.R."/>
            <person name="La Ragione R."/>
            <person name="Hildebrand F."/>
            <person name="Pallen M.J."/>
        </authorList>
    </citation>
    <scope>NUCLEOTIDE SEQUENCE</scope>
    <source>
        <strain evidence="1">ChiGjej1B1-19959</strain>
    </source>
</reference>